<keyword evidence="1" id="KW-0472">Membrane</keyword>
<dbReference type="VEuPathDB" id="TriTrypDB:LPMP_180230"/>
<dbReference type="EMBL" id="CP009387">
    <property type="protein sequence ID" value="AIN97204.1"/>
    <property type="molecule type" value="Genomic_DNA"/>
</dbReference>
<evidence type="ECO:0000313" key="2">
    <source>
        <dbReference type="EMBL" id="AIN97204.1"/>
    </source>
</evidence>
<dbReference type="VEuPathDB" id="TriTrypDB:LPAL13_180007300"/>
<accession>A0A088RPR1</accession>
<keyword evidence="3" id="KW-1185">Reference proteome</keyword>
<dbReference type="RefSeq" id="XP_010697857.1">
    <property type="nucleotide sequence ID" value="XM_010699555.1"/>
</dbReference>
<evidence type="ECO:0000313" key="3">
    <source>
        <dbReference type="Proteomes" id="UP000063063"/>
    </source>
</evidence>
<protein>
    <submittedName>
        <fullName evidence="2">Uncharacterized protein</fullName>
    </submittedName>
</protein>
<dbReference type="Proteomes" id="UP000063063">
    <property type="component" value="Chromosome 18"/>
</dbReference>
<evidence type="ECO:0000256" key="1">
    <source>
        <dbReference type="SAM" id="Phobius"/>
    </source>
</evidence>
<reference evidence="2 3" key="1">
    <citation type="journal article" date="2015" name="Sci. Rep.">
        <title>The genome of Leishmania panamensis: insights into genomics of the L. (Viannia) subgenus.</title>
        <authorList>
            <person name="Llanes A."/>
            <person name="Restrepo C.M."/>
            <person name="Vecchio G.D."/>
            <person name="Anguizola F.J."/>
            <person name="Lleonart R."/>
        </authorList>
    </citation>
    <scope>NUCLEOTIDE SEQUENCE [LARGE SCALE GENOMIC DNA]</scope>
    <source>
        <strain evidence="2 3">MHOM/PA/94/PSC-1</strain>
    </source>
</reference>
<keyword evidence="1" id="KW-1133">Transmembrane helix</keyword>
<dbReference type="KEGG" id="lpan:LPMP_180230"/>
<dbReference type="eggNOG" id="ENOG502SHC1">
    <property type="taxonomic scope" value="Eukaryota"/>
</dbReference>
<keyword evidence="1" id="KW-0812">Transmembrane</keyword>
<gene>
    <name evidence="2" type="ORF">LPMP_180230</name>
</gene>
<dbReference type="AlphaFoldDB" id="A0A088RPR1"/>
<dbReference type="OrthoDB" id="265097at2759"/>
<sequence length="404" mass="44721">MFSARHIVRYFVDRHTVAVMAAFVFYVFLLRWCGRIGVREVQQRAAAVARPHRSILDISAFAGPTFSASVLAQSVSVAVLRLSNADVELLHGGPLDRVPSQVERQQQLLALSSRWQYYFAVGDFTLVSAPARLTSNGMLTEWITKLESVYPTCVFASLTDSTEADATGDERRLLILPTTWQSNRRALGGQQQQSLRVLLLETLPTLKRLRETEAAATAAVDASGGVAKDPLFVFVSENATRRWSTAIDAAELTRPPAERWRSGKSSLDAWEEMLQTTSMPRAALRAAVAASAMPPTGEDPPVSYRRRLLAHLRREKAQAPPPTAMADAAQYIPRLAVHLADTYGAPYVIFASWCSSVGTYGWTATRRLEASSEEQALVLVLCLHENELVEIIPSRQYVSRHIQE</sequence>
<organism evidence="2 3">
    <name type="scientific">Leishmania panamensis</name>
    <dbReference type="NCBI Taxonomy" id="5679"/>
    <lineage>
        <taxon>Eukaryota</taxon>
        <taxon>Discoba</taxon>
        <taxon>Euglenozoa</taxon>
        <taxon>Kinetoplastea</taxon>
        <taxon>Metakinetoplastina</taxon>
        <taxon>Trypanosomatida</taxon>
        <taxon>Trypanosomatidae</taxon>
        <taxon>Leishmaniinae</taxon>
        <taxon>Leishmania</taxon>
        <taxon>Leishmania guyanensis species complex</taxon>
    </lineage>
</organism>
<dbReference type="GeneID" id="22573913"/>
<feature type="transmembrane region" description="Helical" evidence="1">
    <location>
        <begin position="12"/>
        <end position="32"/>
    </location>
</feature>
<proteinExistence type="predicted"/>
<name>A0A088RPR1_LEIPA</name>